<accession>A0ACC6S6A1</accession>
<gene>
    <name evidence="1" type="ORF">WMO40_02590</name>
</gene>
<name>A0ACC6S6A1_9BACI</name>
<proteinExistence type="predicted"/>
<keyword evidence="2" id="KW-1185">Reference proteome</keyword>
<sequence>MWPWIVIILVAFLILAILEETTQFFVNRYTFGPAPWESKLKKLLKRWTRKRANN</sequence>
<comment type="caution">
    <text evidence="1">The sequence shown here is derived from an EMBL/GenBank/DDBJ whole genome shotgun (WGS) entry which is preliminary data.</text>
</comment>
<reference evidence="1" key="1">
    <citation type="submission" date="2024-03" db="EMBL/GenBank/DDBJ databases">
        <title>Human intestinal bacterial collection.</title>
        <authorList>
            <person name="Pauvert C."/>
            <person name="Hitch T.C.A."/>
            <person name="Clavel T."/>
        </authorList>
    </citation>
    <scope>NUCLEOTIDE SEQUENCE</scope>
    <source>
        <strain evidence="1">CLA-AA-H227</strain>
    </source>
</reference>
<evidence type="ECO:0000313" key="2">
    <source>
        <dbReference type="Proteomes" id="UP001439875"/>
    </source>
</evidence>
<dbReference type="EMBL" id="JBBMEW010000001">
    <property type="protein sequence ID" value="MEQ2525575.1"/>
    <property type="molecule type" value="Genomic_DNA"/>
</dbReference>
<evidence type="ECO:0000313" key="1">
    <source>
        <dbReference type="EMBL" id="MEQ2525575.1"/>
    </source>
</evidence>
<protein>
    <submittedName>
        <fullName evidence="1">Uncharacterized protein</fullName>
    </submittedName>
</protein>
<dbReference type="Proteomes" id="UP001439875">
    <property type="component" value="Unassembled WGS sequence"/>
</dbReference>
<organism evidence="1 2">
    <name type="scientific">Robertmurraya yapensis</name>
    <name type="common">ex Hitch et al 2024</name>
    <dbReference type="NCBI Taxonomy" id="3133160"/>
    <lineage>
        <taxon>Bacteria</taxon>
        <taxon>Bacillati</taxon>
        <taxon>Bacillota</taxon>
        <taxon>Bacilli</taxon>
        <taxon>Bacillales</taxon>
        <taxon>Bacillaceae</taxon>
        <taxon>Robertmurraya</taxon>
    </lineage>
</organism>